<sequence length="626" mass="68443">MDYAAQSHLPSDAYMQLHFVGGEAEAEDTAYAEQLTRRIDQSPRRQMALLRPGPLSPPDRRRDVSSCRGDDDIVGGVYYRADGTSLHGSHGRGGGAERPFLHGVLPLRPMEEEERRYRDDDELALSLDQPPPGKLPPPPPPPPGKLPPPPPPPPPPAPSQVACVDVPTVALPGEVLSAPSKPIYVGPKLKTFFWKKVPRPSGVWSFVNDVSVETMIDEPFLLAMFEVRKRAAPLSTSSGESKEPNKKELRKSSAFSAQRQQNIAILLKQMKLPVDEMCRALIECDAAVLPSEKLELVFGALPTSAEMELLRMEEASGEVCWTEVEEYVYTVCVTVADARERISLLLSAEQMEELVAFTEERLDMLERAVALLTSKTSKLAAVLHAVLALGNFMNRGSAHAGAVGFRLESLSQMNFVKAVDGRTTMLEVFVVSLMDRRPDLLQFVGELDCLAPLAGTTVQEVGRGLSQLSLTLQKMRRAVEEPRRPEMQKKRAVPLPEGVVDVFQERMARHVQQHLAVVAELALRHQRLKDDVAAMLEGYGEDPMLDETVLWDYVLQFGKDVASFCKRAEMEGIDKRTLLAAVGPSPIDAGATTLNGGRTDGGAADRSVNGRSSSSSSSSNGSSSPQ</sequence>
<evidence type="ECO:0000313" key="5">
    <source>
        <dbReference type="Proteomes" id="UP000284403"/>
    </source>
</evidence>
<dbReference type="InterPro" id="IPR051425">
    <property type="entry name" value="Formin_Homology"/>
</dbReference>
<feature type="compositionally biased region" description="Low complexity" evidence="2">
    <location>
        <begin position="606"/>
        <end position="626"/>
    </location>
</feature>
<evidence type="ECO:0000313" key="4">
    <source>
        <dbReference type="EMBL" id="RNF00417.1"/>
    </source>
</evidence>
<dbReference type="SUPFAM" id="SSF101447">
    <property type="entry name" value="Formin homology 2 domain (FH2 domain)"/>
    <property type="match status" value="1"/>
</dbReference>
<evidence type="ECO:0000256" key="1">
    <source>
        <dbReference type="SAM" id="Coils"/>
    </source>
</evidence>
<dbReference type="OrthoDB" id="1104827at2759"/>
<dbReference type="PANTHER" id="PTHR45725">
    <property type="entry name" value="FORMIN HOMOLOGY 2 FAMILY MEMBER"/>
    <property type="match status" value="1"/>
</dbReference>
<dbReference type="PANTHER" id="PTHR45725:SF1">
    <property type="entry name" value="DISHEVELLED ASSOCIATED ACTIVATOR OF MORPHOGENESIS, ISOFORM D"/>
    <property type="match status" value="1"/>
</dbReference>
<protein>
    <submittedName>
        <fullName evidence="4">Formin</fullName>
    </submittedName>
</protein>
<feature type="compositionally biased region" description="Pro residues" evidence="2">
    <location>
        <begin position="129"/>
        <end position="158"/>
    </location>
</feature>
<feature type="region of interest" description="Disordered" evidence="2">
    <location>
        <begin position="233"/>
        <end position="255"/>
    </location>
</feature>
<dbReference type="InterPro" id="IPR015425">
    <property type="entry name" value="FH2_Formin"/>
</dbReference>
<organism evidence="4 5">
    <name type="scientific">Trypanosoma conorhini</name>
    <dbReference type="NCBI Taxonomy" id="83891"/>
    <lineage>
        <taxon>Eukaryota</taxon>
        <taxon>Discoba</taxon>
        <taxon>Euglenozoa</taxon>
        <taxon>Kinetoplastea</taxon>
        <taxon>Metakinetoplastina</taxon>
        <taxon>Trypanosomatida</taxon>
        <taxon>Trypanosomatidae</taxon>
        <taxon>Trypanosoma</taxon>
    </lineage>
</organism>
<evidence type="ECO:0000259" key="3">
    <source>
        <dbReference type="PROSITE" id="PS51444"/>
    </source>
</evidence>
<comment type="caution">
    <text evidence="4">The sequence shown here is derived from an EMBL/GenBank/DDBJ whole genome shotgun (WGS) entry which is preliminary data.</text>
</comment>
<accession>A0A422N4L0</accession>
<proteinExistence type="predicted"/>
<evidence type="ECO:0000256" key="2">
    <source>
        <dbReference type="SAM" id="MobiDB-lite"/>
    </source>
</evidence>
<feature type="compositionally biased region" description="Basic and acidic residues" evidence="2">
    <location>
        <begin position="109"/>
        <end position="119"/>
    </location>
</feature>
<feature type="coiled-coil region" evidence="1">
    <location>
        <begin position="348"/>
        <end position="375"/>
    </location>
</feature>
<feature type="region of interest" description="Disordered" evidence="2">
    <location>
        <begin position="37"/>
        <end position="70"/>
    </location>
</feature>
<dbReference type="GeneID" id="40322464"/>
<dbReference type="Pfam" id="PF02181">
    <property type="entry name" value="FH2"/>
    <property type="match status" value="1"/>
</dbReference>
<dbReference type="AlphaFoldDB" id="A0A422N4L0"/>
<feature type="region of interest" description="Disordered" evidence="2">
    <location>
        <begin position="584"/>
        <end position="626"/>
    </location>
</feature>
<dbReference type="SMART" id="SM00498">
    <property type="entry name" value="FH2"/>
    <property type="match status" value="1"/>
</dbReference>
<gene>
    <name evidence="4" type="ORF">Tco025E_08853</name>
</gene>
<reference evidence="4 5" key="1">
    <citation type="journal article" date="2018" name="BMC Genomics">
        <title>Genomic comparison of Trypanosoma conorhini and Trypanosoma rangeli to Trypanosoma cruzi strains of high and low virulence.</title>
        <authorList>
            <person name="Bradwell K.R."/>
            <person name="Koparde V.N."/>
            <person name="Matveyev A.V."/>
            <person name="Serrano M.G."/>
            <person name="Alves J.M."/>
            <person name="Parikh H."/>
            <person name="Huang B."/>
            <person name="Lee V."/>
            <person name="Espinosa-Alvarez O."/>
            <person name="Ortiz P.A."/>
            <person name="Costa-Martins A.G."/>
            <person name="Teixeira M.M."/>
            <person name="Buck G.A."/>
        </authorList>
    </citation>
    <scope>NUCLEOTIDE SEQUENCE [LARGE SCALE GENOMIC DNA]</scope>
    <source>
        <strain evidence="4 5">025E</strain>
    </source>
</reference>
<feature type="domain" description="FH2" evidence="3">
    <location>
        <begin position="179"/>
        <end position="587"/>
    </location>
</feature>
<dbReference type="InterPro" id="IPR042201">
    <property type="entry name" value="FH2_Formin_sf"/>
</dbReference>
<keyword evidence="5" id="KW-1185">Reference proteome</keyword>
<feature type="region of interest" description="Disordered" evidence="2">
    <location>
        <begin position="84"/>
        <end position="161"/>
    </location>
</feature>
<feature type="compositionally biased region" description="Basic and acidic residues" evidence="2">
    <location>
        <begin position="58"/>
        <end position="70"/>
    </location>
</feature>
<name>A0A422N4L0_9TRYP</name>
<dbReference type="EMBL" id="MKKU01000887">
    <property type="protein sequence ID" value="RNF00417.1"/>
    <property type="molecule type" value="Genomic_DNA"/>
</dbReference>
<feature type="compositionally biased region" description="Basic and acidic residues" evidence="2">
    <location>
        <begin position="240"/>
        <end position="251"/>
    </location>
</feature>
<dbReference type="RefSeq" id="XP_029224244.1">
    <property type="nucleotide sequence ID" value="XM_029375688.1"/>
</dbReference>
<keyword evidence="1" id="KW-0175">Coiled coil</keyword>
<dbReference type="Proteomes" id="UP000284403">
    <property type="component" value="Unassembled WGS sequence"/>
</dbReference>
<dbReference type="Gene3D" id="1.20.58.2220">
    <property type="entry name" value="Formin, FH2 domain"/>
    <property type="match status" value="1"/>
</dbReference>
<dbReference type="PROSITE" id="PS51444">
    <property type="entry name" value="FH2"/>
    <property type="match status" value="1"/>
</dbReference>